<evidence type="ECO:0000313" key="2">
    <source>
        <dbReference type="Proteomes" id="UP000002414"/>
    </source>
</evidence>
<dbReference type="GeneID" id="5745515"/>
<reference evidence="1 2" key="1">
    <citation type="journal article" date="2008" name="Virology">
        <title>Genome sequence of the lytic bacteriophage P1201 from Corynebacterium glutamicum NCHU 87078: Evolutionary relationships to phages from Corynebacterineae.</title>
        <authorList>
            <person name="Chen C.L."/>
            <person name="Pan T.Y."/>
            <person name="Kan S.C."/>
            <person name="Kuan Y.C."/>
            <person name="Hong L.Y."/>
            <person name="Chiu K.R."/>
            <person name="Sheu C.S."/>
            <person name="Yang J.S."/>
            <person name="Hsu W.H."/>
            <person name="Hu H.Y."/>
        </authorList>
    </citation>
    <scope>NUCLEOTIDE SEQUENCE</scope>
</reference>
<organism evidence="1 2">
    <name type="scientific">Corynebacterium phage P1201</name>
    <dbReference type="NCBI Taxonomy" id="384848"/>
    <lineage>
        <taxon>Viruses</taxon>
        <taxon>Duplodnaviria</taxon>
        <taxon>Heunggongvirae</taxon>
        <taxon>Uroviricota</taxon>
        <taxon>Caudoviricetes</taxon>
        <taxon>Zierdtviridae</taxon>
        <taxon>Toshachvirinae</taxon>
        <taxon>Chunghsingvirus</taxon>
        <taxon>Chunghsingvirus P1201</taxon>
        <taxon>Corynebacterium virus P1201</taxon>
    </lineage>
</organism>
<keyword evidence="2" id="KW-1185">Reference proteome</keyword>
<dbReference type="EMBL" id="DQ499600">
    <property type="protein sequence ID" value="ABF57485.1"/>
    <property type="molecule type" value="Genomic_DNA"/>
</dbReference>
<protein>
    <submittedName>
        <fullName evidence="1">Putative minor capsid protein</fullName>
    </submittedName>
</protein>
<evidence type="ECO:0000313" key="1">
    <source>
        <dbReference type="EMBL" id="ABF57485.1"/>
    </source>
</evidence>
<proteinExistence type="predicted"/>
<dbReference type="Proteomes" id="UP000002414">
    <property type="component" value="Segment"/>
</dbReference>
<accession>A7IYA2</accession>
<sequence length="144" mass="16080">MVYSPNQPSRLSDWRDIEDKKWHKNMAGKAASAENLTLMIDDVAKAEGPHRVGRYLRDGIPIYRDENGLGYVFNEDAKKAGAKIAGFLSSTLAIADQEGNFFDQVSHLGIYTAGYIYSDWLPVEVALEDIPATFSAQPHYNRKA</sequence>
<dbReference type="KEGG" id="vg:5745515"/>
<name>A7IYA2_9CAUD</name>
<dbReference type="RefSeq" id="YP_001468933.1">
    <property type="nucleotide sequence ID" value="NC_009816.1"/>
</dbReference>